<evidence type="ECO:0000256" key="3">
    <source>
        <dbReference type="ARBA" id="ARBA00012664"/>
    </source>
</evidence>
<dbReference type="EMBL" id="MCOG01000087">
    <property type="protein sequence ID" value="ORY54244.1"/>
    <property type="molecule type" value="Genomic_DNA"/>
</dbReference>
<evidence type="ECO:0000313" key="9">
    <source>
        <dbReference type="Proteomes" id="UP000193920"/>
    </source>
</evidence>
<dbReference type="PANTHER" id="PTHR21058">
    <property type="entry name" value="6,7-DIMETHYL-8-RIBITYLLUMAZINE SYNTHASE DMRL SYNTHASE LUMAZINE SYNTHASE"/>
    <property type="match status" value="1"/>
</dbReference>
<evidence type="ECO:0000313" key="8">
    <source>
        <dbReference type="EMBL" id="ORY54244.1"/>
    </source>
</evidence>
<dbReference type="SUPFAM" id="SSF52121">
    <property type="entry name" value="Lumazine synthase"/>
    <property type="match status" value="1"/>
</dbReference>
<sequence>MYRNNHSQSVNENIREEQLDRYDSNYRILILQSKWNYDSSNALAKDAYLSLMNHYHIKEDCICIYQITQAIDLPYTAQHLINAAKKKGQPFDVVICIGVIVSRFEQMGDTINQNLMKITLETDTPIISGILSSKTNGNMELFYDNGKRYDLTNLGNYWAKVAIEMAKVHSTQRI</sequence>
<evidence type="ECO:0000256" key="7">
    <source>
        <dbReference type="RuleBase" id="RU003795"/>
    </source>
</evidence>
<keyword evidence="4 7" id="KW-0686">Riboflavin biosynthesis</keyword>
<dbReference type="AlphaFoldDB" id="A0A1Y2D524"/>
<evidence type="ECO:0000256" key="6">
    <source>
        <dbReference type="ARBA" id="ARBA00048785"/>
    </source>
</evidence>
<dbReference type="Pfam" id="PF00885">
    <property type="entry name" value="DMRL_synthase"/>
    <property type="match status" value="1"/>
</dbReference>
<comment type="function">
    <text evidence="7">Catalyzes the formation of 6,7-dimethyl-8-ribityllumazine by condensation of 5-amino-6-(D-ribitylamino)uracil with 3,4-dihydroxy-2-butanone 4-phosphate. This is the penultimate step in the biosynthesis of riboflavin.</text>
</comment>
<name>A0A1Y2D524_9FUNG</name>
<dbReference type="InterPro" id="IPR036467">
    <property type="entry name" value="LS/RS_sf"/>
</dbReference>
<dbReference type="InterPro" id="IPR034964">
    <property type="entry name" value="LS"/>
</dbReference>
<keyword evidence="9" id="KW-1185">Reference proteome</keyword>
<dbReference type="Proteomes" id="UP000193920">
    <property type="component" value="Unassembled WGS sequence"/>
</dbReference>
<dbReference type="GO" id="GO:0009231">
    <property type="term" value="P:riboflavin biosynthetic process"/>
    <property type="evidence" value="ECO:0007669"/>
    <property type="project" value="UniProtKB-UniPathway"/>
</dbReference>
<evidence type="ECO:0000256" key="2">
    <source>
        <dbReference type="ARBA" id="ARBA00007424"/>
    </source>
</evidence>
<dbReference type="OrthoDB" id="2965at2759"/>
<comment type="pathway">
    <text evidence="1 7">Cofactor biosynthesis; riboflavin biosynthesis; riboflavin from 2-hydroxy-3-oxobutyl phosphate and 5-amino-6-(D-ribitylamino)uracil: step 1/2.</text>
</comment>
<comment type="similarity">
    <text evidence="2 7">Belongs to the DMRL synthase family.</text>
</comment>
<keyword evidence="5 7" id="KW-0808">Transferase</keyword>
<dbReference type="GO" id="GO:0000906">
    <property type="term" value="F:6,7-dimethyl-8-ribityllumazine synthase activity"/>
    <property type="evidence" value="ECO:0007669"/>
    <property type="project" value="UniProtKB-EC"/>
</dbReference>
<evidence type="ECO:0000256" key="1">
    <source>
        <dbReference type="ARBA" id="ARBA00004917"/>
    </source>
</evidence>
<dbReference type="PANTHER" id="PTHR21058:SF0">
    <property type="entry name" value="6,7-DIMETHYL-8-RIBITYLLUMAZINE SYNTHASE"/>
    <property type="match status" value="1"/>
</dbReference>
<comment type="caution">
    <text evidence="8">The sequence shown here is derived from an EMBL/GenBank/DDBJ whole genome shotgun (WGS) entry which is preliminary data.</text>
</comment>
<organism evidence="8 9">
    <name type="scientific">Neocallimastix californiae</name>
    <dbReference type="NCBI Taxonomy" id="1754190"/>
    <lineage>
        <taxon>Eukaryota</taxon>
        <taxon>Fungi</taxon>
        <taxon>Fungi incertae sedis</taxon>
        <taxon>Chytridiomycota</taxon>
        <taxon>Chytridiomycota incertae sedis</taxon>
        <taxon>Neocallimastigomycetes</taxon>
        <taxon>Neocallimastigales</taxon>
        <taxon>Neocallimastigaceae</taxon>
        <taxon>Neocallimastix</taxon>
    </lineage>
</organism>
<proteinExistence type="inferred from homology"/>
<gene>
    <name evidence="8" type="ORF">LY90DRAFT_670172</name>
</gene>
<evidence type="ECO:0000256" key="5">
    <source>
        <dbReference type="ARBA" id="ARBA00022679"/>
    </source>
</evidence>
<comment type="catalytic activity">
    <reaction evidence="6 7">
        <text>(2S)-2-hydroxy-3-oxobutyl phosphate + 5-amino-6-(D-ribitylamino)uracil = 6,7-dimethyl-8-(1-D-ribityl)lumazine + phosphate + 2 H2O + H(+)</text>
        <dbReference type="Rhea" id="RHEA:26152"/>
        <dbReference type="ChEBI" id="CHEBI:15377"/>
        <dbReference type="ChEBI" id="CHEBI:15378"/>
        <dbReference type="ChEBI" id="CHEBI:15934"/>
        <dbReference type="ChEBI" id="CHEBI:43474"/>
        <dbReference type="ChEBI" id="CHEBI:58201"/>
        <dbReference type="ChEBI" id="CHEBI:58830"/>
        <dbReference type="EC" id="2.5.1.78"/>
    </reaction>
</comment>
<dbReference type="InterPro" id="IPR002180">
    <property type="entry name" value="LS/RS"/>
</dbReference>
<accession>A0A1Y2D524</accession>
<dbReference type="UniPathway" id="UPA00275">
    <property type="reaction ID" value="UER00404"/>
</dbReference>
<dbReference type="EC" id="2.5.1.78" evidence="3 7"/>
<dbReference type="GO" id="GO:0009349">
    <property type="term" value="C:riboflavin synthase complex"/>
    <property type="evidence" value="ECO:0007669"/>
    <property type="project" value="UniProtKB-UniRule"/>
</dbReference>
<protein>
    <recommendedName>
        <fullName evidence="3 7">6,7-dimethyl-8-ribityllumazine synthase</fullName>
        <shortName evidence="7">DMRL synthase</shortName>
        <ecNumber evidence="3 7">2.5.1.78</ecNumber>
    </recommendedName>
</protein>
<dbReference type="STRING" id="1754190.A0A1Y2D524"/>
<reference evidence="8 9" key="1">
    <citation type="submission" date="2016-08" db="EMBL/GenBank/DDBJ databases">
        <title>A Parts List for Fungal Cellulosomes Revealed by Comparative Genomics.</title>
        <authorList>
            <consortium name="DOE Joint Genome Institute"/>
            <person name="Haitjema C.H."/>
            <person name="Gilmore S.P."/>
            <person name="Henske J.K."/>
            <person name="Solomon K.V."/>
            <person name="De Groot R."/>
            <person name="Kuo A."/>
            <person name="Mondo S.J."/>
            <person name="Salamov A.A."/>
            <person name="Labutti K."/>
            <person name="Zhao Z."/>
            <person name="Chiniquy J."/>
            <person name="Barry K."/>
            <person name="Brewer H.M."/>
            <person name="Purvine S.O."/>
            <person name="Wright A.T."/>
            <person name="Boxma B."/>
            <person name="Van Alen T."/>
            <person name="Hackstein J.H."/>
            <person name="Baker S.E."/>
            <person name="Grigoriev I.V."/>
            <person name="O'Malley M.A."/>
        </authorList>
    </citation>
    <scope>NUCLEOTIDE SEQUENCE [LARGE SCALE GENOMIC DNA]</scope>
    <source>
        <strain evidence="8 9">G1</strain>
    </source>
</reference>
<evidence type="ECO:0000256" key="4">
    <source>
        <dbReference type="ARBA" id="ARBA00022619"/>
    </source>
</evidence>
<dbReference type="Gene3D" id="3.40.50.960">
    <property type="entry name" value="Lumazine/riboflavin synthase"/>
    <property type="match status" value="1"/>
</dbReference>